<dbReference type="AlphaFoldDB" id="A0A9D9HP72"/>
<reference evidence="4" key="1">
    <citation type="submission" date="2020-10" db="EMBL/GenBank/DDBJ databases">
        <authorList>
            <person name="Gilroy R."/>
        </authorList>
    </citation>
    <scope>NUCLEOTIDE SEQUENCE</scope>
    <source>
        <strain evidence="4">10532</strain>
    </source>
</reference>
<dbReference type="SUPFAM" id="SSF46785">
    <property type="entry name" value="Winged helix' DNA-binding domain"/>
    <property type="match status" value="1"/>
</dbReference>
<dbReference type="InterPro" id="IPR036388">
    <property type="entry name" value="WH-like_DNA-bd_sf"/>
</dbReference>
<evidence type="ECO:0000313" key="4">
    <source>
        <dbReference type="EMBL" id="MBO8457511.1"/>
    </source>
</evidence>
<feature type="domain" description="WCX" evidence="3">
    <location>
        <begin position="248"/>
        <end position="325"/>
    </location>
</feature>
<reference evidence="4" key="2">
    <citation type="journal article" date="2021" name="PeerJ">
        <title>Extensive microbial diversity within the chicken gut microbiome revealed by metagenomics and culture.</title>
        <authorList>
            <person name="Gilroy R."/>
            <person name="Ravi A."/>
            <person name="Getino M."/>
            <person name="Pursley I."/>
            <person name="Horton D.L."/>
            <person name="Alikhan N.F."/>
            <person name="Baker D."/>
            <person name="Gharbi K."/>
            <person name="Hall N."/>
            <person name="Watson M."/>
            <person name="Adriaenssens E.M."/>
            <person name="Foster-Nyarko E."/>
            <person name="Jarju S."/>
            <person name="Secka A."/>
            <person name="Antonio M."/>
            <person name="Oren A."/>
            <person name="Chaudhuri R.R."/>
            <person name="La Ragione R."/>
            <person name="Hildebrand F."/>
            <person name="Pallen M.J."/>
        </authorList>
    </citation>
    <scope>NUCLEOTIDE SEQUENCE</scope>
    <source>
        <strain evidence="4">10532</strain>
    </source>
</reference>
<evidence type="ECO:0000259" key="1">
    <source>
        <dbReference type="Pfam" id="PF08279"/>
    </source>
</evidence>
<dbReference type="EMBL" id="JADIMM010000066">
    <property type="protein sequence ID" value="MBO8457511.1"/>
    <property type="molecule type" value="Genomic_DNA"/>
</dbReference>
<dbReference type="PANTHER" id="PTHR34580">
    <property type="match status" value="1"/>
</dbReference>
<dbReference type="InterPro" id="IPR036390">
    <property type="entry name" value="WH_DNA-bd_sf"/>
</dbReference>
<dbReference type="InterPro" id="IPR057727">
    <property type="entry name" value="WCX_dom"/>
</dbReference>
<dbReference type="Pfam" id="PF08279">
    <property type="entry name" value="HTH_11"/>
    <property type="match status" value="1"/>
</dbReference>
<proteinExistence type="predicted"/>
<evidence type="ECO:0000313" key="5">
    <source>
        <dbReference type="Proteomes" id="UP000823638"/>
    </source>
</evidence>
<dbReference type="InterPro" id="IPR026881">
    <property type="entry name" value="WYL_dom"/>
</dbReference>
<dbReference type="Pfam" id="PF13280">
    <property type="entry name" value="WYL"/>
    <property type="match status" value="1"/>
</dbReference>
<feature type="domain" description="Helix-turn-helix type 11" evidence="1">
    <location>
        <begin position="22"/>
        <end position="69"/>
    </location>
</feature>
<gene>
    <name evidence="4" type="ORF">IAA81_04700</name>
</gene>
<dbReference type="Pfam" id="PF25583">
    <property type="entry name" value="WCX"/>
    <property type="match status" value="1"/>
</dbReference>
<dbReference type="InterPro" id="IPR051534">
    <property type="entry name" value="CBASS_pafABC_assoc_protein"/>
</dbReference>
<comment type="caution">
    <text evidence="4">The sequence shown here is derived from an EMBL/GenBank/DDBJ whole genome shotgun (WGS) entry which is preliminary data.</text>
</comment>
<dbReference type="Proteomes" id="UP000823638">
    <property type="component" value="Unassembled WGS sequence"/>
</dbReference>
<name>A0A9D9HP72_9SPIR</name>
<organism evidence="4 5">
    <name type="scientific">Candidatus Gallitreponema excrementavium</name>
    <dbReference type="NCBI Taxonomy" id="2840840"/>
    <lineage>
        <taxon>Bacteria</taxon>
        <taxon>Pseudomonadati</taxon>
        <taxon>Spirochaetota</taxon>
        <taxon>Spirochaetia</taxon>
        <taxon>Spirochaetales</taxon>
        <taxon>Candidatus Gallitreponema</taxon>
    </lineage>
</organism>
<dbReference type="PROSITE" id="PS52050">
    <property type="entry name" value="WYL"/>
    <property type="match status" value="1"/>
</dbReference>
<accession>A0A9D9HP72</accession>
<feature type="domain" description="WYL" evidence="2">
    <location>
        <begin position="150"/>
        <end position="218"/>
    </location>
</feature>
<dbReference type="Gene3D" id="1.10.10.10">
    <property type="entry name" value="Winged helix-like DNA-binding domain superfamily/Winged helix DNA-binding domain"/>
    <property type="match status" value="1"/>
</dbReference>
<sequence>MEKQKTREEKVMNLRILELDKLIREEHYPSTAFLCRKLEVSRSTIMRDIEFLRLRYKAPVEFDKEKNGYYYSDNTFFVKSVFLSEGDLFTVSAVLPLLNQYKNTPIAGTMTNILQKIASMLPEKVSVDSEFIAGDISFISDPLPVIAEEVFYGVFEGIRNKCSITFKYRSLKDEEYKPREADPYHVVCQKGNWYVLAFCHKHREIRIFTLSRVKDIKITSKKFQVPENFTPSSYFDGEIGIWNNREKPLNIEIEFEPGIKTYILERKWHKTQKITKRKNGNIRLSFQTNQIQEVANWVLSFGACAKVIKPPVLVEKIKNEAQNLLKKYETL</sequence>
<evidence type="ECO:0000259" key="2">
    <source>
        <dbReference type="Pfam" id="PF13280"/>
    </source>
</evidence>
<evidence type="ECO:0000259" key="3">
    <source>
        <dbReference type="Pfam" id="PF25583"/>
    </source>
</evidence>
<dbReference type="InterPro" id="IPR013196">
    <property type="entry name" value="HTH_11"/>
</dbReference>
<protein>
    <submittedName>
        <fullName evidence="4">WYL domain-containing transcriptional regulator</fullName>
    </submittedName>
</protein>
<dbReference type="PANTHER" id="PTHR34580:SF9">
    <property type="entry name" value="SLL5097 PROTEIN"/>
    <property type="match status" value="1"/>
</dbReference>